<protein>
    <submittedName>
        <fullName evidence="2">Uncharacterized protein</fullName>
    </submittedName>
</protein>
<organism evidence="2 3">
    <name type="scientific">Orchesella dallaii</name>
    <dbReference type="NCBI Taxonomy" id="48710"/>
    <lineage>
        <taxon>Eukaryota</taxon>
        <taxon>Metazoa</taxon>
        <taxon>Ecdysozoa</taxon>
        <taxon>Arthropoda</taxon>
        <taxon>Hexapoda</taxon>
        <taxon>Collembola</taxon>
        <taxon>Entomobryomorpha</taxon>
        <taxon>Entomobryoidea</taxon>
        <taxon>Orchesellidae</taxon>
        <taxon>Orchesellinae</taxon>
        <taxon>Orchesella</taxon>
    </lineage>
</organism>
<evidence type="ECO:0000313" key="3">
    <source>
        <dbReference type="Proteomes" id="UP001642540"/>
    </source>
</evidence>
<feature type="transmembrane region" description="Helical" evidence="1">
    <location>
        <begin position="21"/>
        <end position="38"/>
    </location>
</feature>
<comment type="caution">
    <text evidence="2">The sequence shown here is derived from an EMBL/GenBank/DDBJ whole genome shotgun (WGS) entry which is preliminary data.</text>
</comment>
<sequence>MHIFKTFRMGSDPSTGPSLKVIAVLSIILIFLVNLSLARKYYPRSPDEESNVTSEGMWQRETALSTPPKVTQGASRFDVGGILTTFGMKQGASVFALVVFPILFPLMILLGLAMFIISMVGAGGVAVAGKRSDTENSLASTSGGYYAAGYKTDRYGYPITVTNRDGLAFDVVENDTCMERFVCEILLRGGSTMIGKKMTLELLRGLDVKPIILPNLSLGKKSRKVWKCSSLKCSWEKWIPWSEKIATAYGS</sequence>
<evidence type="ECO:0000313" key="2">
    <source>
        <dbReference type="EMBL" id="CAL8135309.1"/>
    </source>
</evidence>
<gene>
    <name evidence="2" type="ORF">ODALV1_LOCUS25925</name>
</gene>
<keyword evidence="1" id="KW-0812">Transmembrane</keyword>
<keyword evidence="1" id="KW-0472">Membrane</keyword>
<name>A0ABP1RTS5_9HEXA</name>
<dbReference type="Proteomes" id="UP001642540">
    <property type="component" value="Unassembled WGS sequence"/>
</dbReference>
<evidence type="ECO:0000256" key="1">
    <source>
        <dbReference type="SAM" id="Phobius"/>
    </source>
</evidence>
<keyword evidence="1" id="KW-1133">Transmembrane helix</keyword>
<proteinExistence type="predicted"/>
<feature type="transmembrane region" description="Helical" evidence="1">
    <location>
        <begin position="94"/>
        <end position="127"/>
    </location>
</feature>
<reference evidence="2 3" key="1">
    <citation type="submission" date="2024-08" db="EMBL/GenBank/DDBJ databases">
        <authorList>
            <person name="Cucini C."/>
            <person name="Frati F."/>
        </authorList>
    </citation>
    <scope>NUCLEOTIDE SEQUENCE [LARGE SCALE GENOMIC DNA]</scope>
</reference>
<keyword evidence="3" id="KW-1185">Reference proteome</keyword>
<dbReference type="EMBL" id="CAXLJM020000108">
    <property type="protein sequence ID" value="CAL8135309.1"/>
    <property type="molecule type" value="Genomic_DNA"/>
</dbReference>
<accession>A0ABP1RTS5</accession>